<dbReference type="Proteomes" id="UP000199214">
    <property type="component" value="Unassembled WGS sequence"/>
</dbReference>
<feature type="transmembrane region" description="Helical" evidence="4">
    <location>
        <begin position="235"/>
        <end position="255"/>
    </location>
</feature>
<proteinExistence type="predicted"/>
<feature type="transmembrane region" description="Helical" evidence="4">
    <location>
        <begin position="88"/>
        <end position="106"/>
    </location>
</feature>
<dbReference type="RefSeq" id="WP_093007257.1">
    <property type="nucleotide sequence ID" value="NZ_FNZZ01000005.1"/>
</dbReference>
<feature type="transmembrane region" description="Helical" evidence="4">
    <location>
        <begin position="387"/>
        <end position="406"/>
    </location>
</feature>
<accession>A0A1H7TFE5</accession>
<dbReference type="PROSITE" id="PS50850">
    <property type="entry name" value="MFS"/>
    <property type="match status" value="1"/>
</dbReference>
<dbReference type="OrthoDB" id="9796632at2"/>
<dbReference type="PANTHER" id="PTHR11360">
    <property type="entry name" value="MONOCARBOXYLATE TRANSPORTER"/>
    <property type="match status" value="1"/>
</dbReference>
<evidence type="ECO:0000313" key="6">
    <source>
        <dbReference type="EMBL" id="SEL83265.1"/>
    </source>
</evidence>
<dbReference type="AlphaFoldDB" id="A0A1H7TFE5"/>
<feature type="transmembrane region" description="Helical" evidence="4">
    <location>
        <begin position="20"/>
        <end position="37"/>
    </location>
</feature>
<dbReference type="InterPro" id="IPR036259">
    <property type="entry name" value="MFS_trans_sf"/>
</dbReference>
<name>A0A1H7TFE5_9SPHN</name>
<feature type="transmembrane region" description="Helical" evidence="4">
    <location>
        <begin position="112"/>
        <end position="133"/>
    </location>
</feature>
<dbReference type="Pfam" id="PF07690">
    <property type="entry name" value="MFS_1"/>
    <property type="match status" value="1"/>
</dbReference>
<feature type="transmembrane region" description="Helical" evidence="4">
    <location>
        <begin position="321"/>
        <end position="344"/>
    </location>
</feature>
<gene>
    <name evidence="6" type="ORF">SAMN05216382_2758</name>
</gene>
<feature type="transmembrane region" description="Helical" evidence="4">
    <location>
        <begin position="267"/>
        <end position="285"/>
    </location>
</feature>
<dbReference type="GO" id="GO:0022857">
    <property type="term" value="F:transmembrane transporter activity"/>
    <property type="evidence" value="ECO:0007669"/>
    <property type="project" value="InterPro"/>
</dbReference>
<reference evidence="7" key="1">
    <citation type="submission" date="2016-10" db="EMBL/GenBank/DDBJ databases">
        <authorList>
            <person name="Varghese N."/>
            <person name="Submissions S."/>
        </authorList>
    </citation>
    <scope>NUCLEOTIDE SEQUENCE [LARGE SCALE GENOMIC DNA]</scope>
    <source>
        <strain evidence="7">JS21-1</strain>
    </source>
</reference>
<evidence type="ECO:0000256" key="2">
    <source>
        <dbReference type="ARBA" id="ARBA00022989"/>
    </source>
</evidence>
<keyword evidence="3 4" id="KW-0472">Membrane</keyword>
<dbReference type="SUPFAM" id="SSF103473">
    <property type="entry name" value="MFS general substrate transporter"/>
    <property type="match status" value="1"/>
</dbReference>
<feature type="transmembrane region" description="Helical" evidence="4">
    <location>
        <begin position="178"/>
        <end position="197"/>
    </location>
</feature>
<evidence type="ECO:0000256" key="3">
    <source>
        <dbReference type="ARBA" id="ARBA00023136"/>
    </source>
</evidence>
<dbReference type="InterPro" id="IPR050327">
    <property type="entry name" value="Proton-linked_MCT"/>
</dbReference>
<evidence type="ECO:0000256" key="4">
    <source>
        <dbReference type="SAM" id="Phobius"/>
    </source>
</evidence>
<dbReference type="EMBL" id="FNZZ01000005">
    <property type="protein sequence ID" value="SEL83265.1"/>
    <property type="molecule type" value="Genomic_DNA"/>
</dbReference>
<organism evidence="6 7">
    <name type="scientific">Sphingomonas palmae</name>
    <dbReference type="NCBI Taxonomy" id="1855283"/>
    <lineage>
        <taxon>Bacteria</taxon>
        <taxon>Pseudomonadati</taxon>
        <taxon>Pseudomonadota</taxon>
        <taxon>Alphaproteobacteria</taxon>
        <taxon>Sphingomonadales</taxon>
        <taxon>Sphingomonadaceae</taxon>
        <taxon>Sphingomonas</taxon>
    </lineage>
</organism>
<feature type="transmembrane region" description="Helical" evidence="4">
    <location>
        <begin position="145"/>
        <end position="166"/>
    </location>
</feature>
<dbReference type="PANTHER" id="PTHR11360:SF284">
    <property type="entry name" value="EG:103B4.3 PROTEIN-RELATED"/>
    <property type="match status" value="1"/>
</dbReference>
<sequence>MPAVGDDAAVQPRSEWRRGWRVVVAALLGAGFGPGLYQNLSSLFTPGLEREFGWSRGDISTAAGLALIGVLIAPFVGRVADRVGVRPVIVASSAVLVAAYLLLASVGGAIWHYQACIVLLVLAVPGTSSLVYGKMIALRFREHRGTALAIATSGLAVMTIVAAPALGWVIQSWGWRRGFVALALASAAALPVILLVIRASSSVVQPTIVDDGTPPVIVAGMTAAQARRDPRFWRIVVGAMLVNLATTGLVTQIVPLGLEMGLDSTEASVLLTAFGASAIAGRLLIGALIDRYRPQPAAAAFALVSALAFIGLAWGSSNVGIALALVFLAGLMNGAENDLLPFLAARLFGLRAFGEIYGSAMPLTLVGTAIGIIGFGRLHDLFGNYDAALIAGAVALLGAGGCFLSLRDRSLPADPVNLG</sequence>
<keyword evidence="1 4" id="KW-0812">Transmembrane</keyword>
<protein>
    <submittedName>
        <fullName evidence="6">Predicted arabinose efflux permease, MFS family</fullName>
    </submittedName>
</protein>
<feature type="transmembrane region" description="Helical" evidence="4">
    <location>
        <begin position="57"/>
        <end position="76"/>
    </location>
</feature>
<evidence type="ECO:0000259" key="5">
    <source>
        <dbReference type="PROSITE" id="PS50850"/>
    </source>
</evidence>
<dbReference type="Gene3D" id="1.20.1250.20">
    <property type="entry name" value="MFS general substrate transporter like domains"/>
    <property type="match status" value="2"/>
</dbReference>
<dbReference type="InterPro" id="IPR020846">
    <property type="entry name" value="MFS_dom"/>
</dbReference>
<feature type="transmembrane region" description="Helical" evidence="4">
    <location>
        <begin position="356"/>
        <end position="375"/>
    </location>
</feature>
<feature type="domain" description="Major facilitator superfamily (MFS) profile" evidence="5">
    <location>
        <begin position="23"/>
        <end position="410"/>
    </location>
</feature>
<evidence type="ECO:0000313" key="7">
    <source>
        <dbReference type="Proteomes" id="UP000199214"/>
    </source>
</evidence>
<evidence type="ECO:0000256" key="1">
    <source>
        <dbReference type="ARBA" id="ARBA00022692"/>
    </source>
</evidence>
<dbReference type="STRING" id="1855283.SAMN05216382_2758"/>
<keyword evidence="2 4" id="KW-1133">Transmembrane helix</keyword>
<keyword evidence="7" id="KW-1185">Reference proteome</keyword>
<dbReference type="InterPro" id="IPR011701">
    <property type="entry name" value="MFS"/>
</dbReference>